<dbReference type="PANTHER" id="PTHR31111">
    <property type="entry name" value="BNAA05G37150D PROTEIN-RELATED"/>
    <property type="match status" value="1"/>
</dbReference>
<evidence type="ECO:0000313" key="3">
    <source>
        <dbReference type="Proteomes" id="UP000275267"/>
    </source>
</evidence>
<sequence length="419" mass="46821">MGSVLGRRRNGKPDVLPADVIYEVLLRLPANVLCRLRLVCRSWRSFTSDPSFARAHSSRHLLIAGLHAHRGEVHIADLSGNIIKRIPISRSNFSDDLSTHRDTICVCVSRFHNQPSFVLRHKAAAGEVITLPEFRCFRSVSILAHVPSTGEHKVLRIVRYFETHGFVQPTTYVTTLDGGGAAGRWRAGPCLEVLVEPTFRHRAVVGGVAYFLLGVFWTHHHTNFADIDPANIASFDLEKEEWRTTMIWGPLTELGGSLAMVHSKFEERVVDVWFPVDLGKGTWSKCYSLQCASDPVHCRFLYPIAILGDGRIVAWMDFDRGMRIYDPRTSAWASAMVVTGEKYIAVAVVGVAADGSGRHNIGRSQVAPQSATELELGEFRSHFFLALSKVMVQRKHIINFQDTFSKPFTGISRTSETKV</sequence>
<dbReference type="OrthoDB" id="599132at2759"/>
<dbReference type="Gene3D" id="1.20.1280.50">
    <property type="match status" value="1"/>
</dbReference>
<dbReference type="PANTHER" id="PTHR31111:SF133">
    <property type="entry name" value="OS07G0196600 PROTEIN"/>
    <property type="match status" value="1"/>
</dbReference>
<protein>
    <recommendedName>
        <fullName evidence="1">F-box domain-containing protein</fullName>
    </recommendedName>
</protein>
<dbReference type="EMBL" id="PQIB02000002">
    <property type="protein sequence ID" value="RLN35270.1"/>
    <property type="molecule type" value="Genomic_DNA"/>
</dbReference>
<dbReference type="AlphaFoldDB" id="A0A3L6TDV8"/>
<dbReference type="CDD" id="cd22157">
    <property type="entry name" value="F-box_AtFBW1-like"/>
    <property type="match status" value="1"/>
</dbReference>
<evidence type="ECO:0000313" key="2">
    <source>
        <dbReference type="EMBL" id="RLN35270.1"/>
    </source>
</evidence>
<dbReference type="InterPro" id="IPR011043">
    <property type="entry name" value="Gal_Oxase/kelch_b-propeller"/>
</dbReference>
<organism evidence="2 3">
    <name type="scientific">Panicum miliaceum</name>
    <name type="common">Proso millet</name>
    <name type="synonym">Broomcorn millet</name>
    <dbReference type="NCBI Taxonomy" id="4540"/>
    <lineage>
        <taxon>Eukaryota</taxon>
        <taxon>Viridiplantae</taxon>
        <taxon>Streptophyta</taxon>
        <taxon>Embryophyta</taxon>
        <taxon>Tracheophyta</taxon>
        <taxon>Spermatophyta</taxon>
        <taxon>Magnoliopsida</taxon>
        <taxon>Liliopsida</taxon>
        <taxon>Poales</taxon>
        <taxon>Poaceae</taxon>
        <taxon>PACMAD clade</taxon>
        <taxon>Panicoideae</taxon>
        <taxon>Panicodae</taxon>
        <taxon>Paniceae</taxon>
        <taxon>Panicinae</taxon>
        <taxon>Panicum</taxon>
        <taxon>Panicum sect. Panicum</taxon>
    </lineage>
</organism>
<dbReference type="Pfam" id="PF12937">
    <property type="entry name" value="F-box-like"/>
    <property type="match status" value="1"/>
</dbReference>
<accession>A0A3L6TDV8</accession>
<feature type="domain" description="F-box" evidence="1">
    <location>
        <begin position="16"/>
        <end position="55"/>
    </location>
</feature>
<evidence type="ECO:0000259" key="1">
    <source>
        <dbReference type="PROSITE" id="PS50181"/>
    </source>
</evidence>
<dbReference type="SUPFAM" id="SSF81383">
    <property type="entry name" value="F-box domain"/>
    <property type="match status" value="1"/>
</dbReference>
<gene>
    <name evidence="2" type="ORF">C2845_PM03G22690</name>
</gene>
<dbReference type="Proteomes" id="UP000275267">
    <property type="component" value="Unassembled WGS sequence"/>
</dbReference>
<name>A0A3L6TDV8_PANMI</name>
<proteinExistence type="predicted"/>
<dbReference type="SMART" id="SM00256">
    <property type="entry name" value="FBOX"/>
    <property type="match status" value="1"/>
</dbReference>
<keyword evidence="3" id="KW-1185">Reference proteome</keyword>
<reference evidence="3" key="1">
    <citation type="journal article" date="2019" name="Nat. Commun.">
        <title>The genome of broomcorn millet.</title>
        <authorList>
            <person name="Zou C."/>
            <person name="Miki D."/>
            <person name="Li D."/>
            <person name="Tang Q."/>
            <person name="Xiao L."/>
            <person name="Rajput S."/>
            <person name="Deng P."/>
            <person name="Jia W."/>
            <person name="Huang R."/>
            <person name="Zhang M."/>
            <person name="Sun Y."/>
            <person name="Hu J."/>
            <person name="Fu X."/>
            <person name="Schnable P.S."/>
            <person name="Li F."/>
            <person name="Zhang H."/>
            <person name="Feng B."/>
            <person name="Zhu X."/>
            <person name="Liu R."/>
            <person name="Schnable J.C."/>
            <person name="Zhu J.-K."/>
            <person name="Zhang H."/>
        </authorList>
    </citation>
    <scope>NUCLEOTIDE SEQUENCE [LARGE SCALE GENOMIC DNA]</scope>
</reference>
<comment type="caution">
    <text evidence="2">The sequence shown here is derived from an EMBL/GenBank/DDBJ whole genome shotgun (WGS) entry which is preliminary data.</text>
</comment>
<dbReference type="InterPro" id="IPR036047">
    <property type="entry name" value="F-box-like_dom_sf"/>
</dbReference>
<dbReference type="PROSITE" id="PS50181">
    <property type="entry name" value="FBOX"/>
    <property type="match status" value="1"/>
</dbReference>
<dbReference type="SUPFAM" id="SSF50965">
    <property type="entry name" value="Galactose oxidase, central domain"/>
    <property type="match status" value="1"/>
</dbReference>
<dbReference type="InterPro" id="IPR001810">
    <property type="entry name" value="F-box_dom"/>
</dbReference>